<dbReference type="InterPro" id="IPR000277">
    <property type="entry name" value="Cys/Met-Metab_PyrdxlP-dep_enz"/>
</dbReference>
<dbReference type="Pfam" id="PF01053">
    <property type="entry name" value="Cys_Met_Meta_PP"/>
    <property type="match status" value="1"/>
</dbReference>
<sequence length="128" mass="14013">MNSSSLQTYMAVHTVCLKTNGKSTAYVFLYDDFSDEDCLRSKITPNTKAVFIETPTNPLMQEADIQKIAKIAKEHGALVIVDNTFYTPVLQKPITLGADIVIHSATKYLGGHNDVLAGLVVTKRRAAV</sequence>
<gene>
    <name evidence="5" type="ORF">BsIDN1_21970</name>
</gene>
<evidence type="ECO:0008006" key="7">
    <source>
        <dbReference type="Google" id="ProtNLM"/>
    </source>
</evidence>
<dbReference type="Proteomes" id="UP000464658">
    <property type="component" value="Chromosome"/>
</dbReference>
<evidence type="ECO:0000256" key="2">
    <source>
        <dbReference type="ARBA" id="ARBA00009077"/>
    </source>
</evidence>
<evidence type="ECO:0000313" key="6">
    <source>
        <dbReference type="Proteomes" id="UP000464658"/>
    </source>
</evidence>
<dbReference type="GO" id="GO:0005737">
    <property type="term" value="C:cytoplasm"/>
    <property type="evidence" value="ECO:0007669"/>
    <property type="project" value="TreeGrafter"/>
</dbReference>
<dbReference type="Gene3D" id="3.40.640.10">
    <property type="entry name" value="Type I PLP-dependent aspartate aminotransferase-like (Major domain)"/>
    <property type="match status" value="1"/>
</dbReference>
<dbReference type="PANTHER" id="PTHR11808:SF90">
    <property type="entry name" value="CYSTATHIONINE GAMMA-SYNTHASE"/>
    <property type="match status" value="1"/>
</dbReference>
<dbReference type="AlphaFoldDB" id="A0A5S9M9F1"/>
<dbReference type="PANTHER" id="PTHR11808">
    <property type="entry name" value="TRANS-SULFURATION ENZYME FAMILY MEMBER"/>
    <property type="match status" value="1"/>
</dbReference>
<evidence type="ECO:0000256" key="4">
    <source>
        <dbReference type="RuleBase" id="RU362118"/>
    </source>
</evidence>
<dbReference type="InterPro" id="IPR015421">
    <property type="entry name" value="PyrdxlP-dep_Trfase_major"/>
</dbReference>
<dbReference type="GO" id="GO:0016846">
    <property type="term" value="F:carbon-sulfur lyase activity"/>
    <property type="evidence" value="ECO:0007669"/>
    <property type="project" value="TreeGrafter"/>
</dbReference>
<proteinExistence type="inferred from homology"/>
<reference evidence="5 6" key="1">
    <citation type="submission" date="2019-12" db="EMBL/GenBank/DDBJ databases">
        <title>Full genome sequence of a Bacillus safensis strain isolated from commercially available natto in Indonesia.</title>
        <authorList>
            <person name="Yoshida M."/>
            <person name="Uomi M."/>
            <person name="Waturangi D."/>
            <person name="Ekaputri J.J."/>
            <person name="Setiamarga D.H.E."/>
        </authorList>
    </citation>
    <scope>NUCLEOTIDE SEQUENCE [LARGE SCALE GENOMIC DNA]</scope>
    <source>
        <strain evidence="5 6">IDN1</strain>
    </source>
</reference>
<accession>A0A5S9M9F1</accession>
<dbReference type="SUPFAM" id="SSF53383">
    <property type="entry name" value="PLP-dependent transferases"/>
    <property type="match status" value="1"/>
</dbReference>
<evidence type="ECO:0000256" key="3">
    <source>
        <dbReference type="ARBA" id="ARBA00022898"/>
    </source>
</evidence>
<organism evidence="5 6">
    <name type="scientific">Bacillus safensis</name>
    <dbReference type="NCBI Taxonomy" id="561879"/>
    <lineage>
        <taxon>Bacteria</taxon>
        <taxon>Bacillati</taxon>
        <taxon>Bacillota</taxon>
        <taxon>Bacilli</taxon>
        <taxon>Bacillales</taxon>
        <taxon>Bacillaceae</taxon>
        <taxon>Bacillus</taxon>
    </lineage>
</organism>
<evidence type="ECO:0000313" key="5">
    <source>
        <dbReference type="EMBL" id="BBP88579.1"/>
    </source>
</evidence>
<comment type="cofactor">
    <cofactor evidence="1 4">
        <name>pyridoxal 5'-phosphate</name>
        <dbReference type="ChEBI" id="CHEBI:597326"/>
    </cofactor>
</comment>
<dbReference type="GO" id="GO:0019346">
    <property type="term" value="P:transsulfuration"/>
    <property type="evidence" value="ECO:0007669"/>
    <property type="project" value="InterPro"/>
</dbReference>
<name>A0A5S9M9F1_BACIA</name>
<dbReference type="PROSITE" id="PS00868">
    <property type="entry name" value="CYS_MET_METAB_PP"/>
    <property type="match status" value="1"/>
</dbReference>
<dbReference type="EMBL" id="AP021906">
    <property type="protein sequence ID" value="BBP88579.1"/>
    <property type="molecule type" value="Genomic_DNA"/>
</dbReference>
<dbReference type="GO" id="GO:0030170">
    <property type="term" value="F:pyridoxal phosphate binding"/>
    <property type="evidence" value="ECO:0007669"/>
    <property type="project" value="InterPro"/>
</dbReference>
<dbReference type="InterPro" id="IPR015424">
    <property type="entry name" value="PyrdxlP-dep_Trfase"/>
</dbReference>
<keyword evidence="3 4" id="KW-0663">Pyridoxal phosphate</keyword>
<evidence type="ECO:0000256" key="1">
    <source>
        <dbReference type="ARBA" id="ARBA00001933"/>
    </source>
</evidence>
<dbReference type="InterPro" id="IPR054542">
    <property type="entry name" value="Cys_met_metab_PP"/>
</dbReference>
<protein>
    <recommendedName>
        <fullName evidence="7">Cystathionine gamma-synthase</fullName>
    </recommendedName>
</protein>
<comment type="similarity">
    <text evidence="2 4">Belongs to the trans-sulfuration enzymes family.</text>
</comment>